<proteinExistence type="predicted"/>
<dbReference type="Proteomes" id="UP000324800">
    <property type="component" value="Unassembled WGS sequence"/>
</dbReference>
<comment type="caution">
    <text evidence="1">The sequence shown here is derived from an EMBL/GenBank/DDBJ whole genome shotgun (WGS) entry which is preliminary data.</text>
</comment>
<name>A0A5J4W5I6_9EUKA</name>
<dbReference type="EMBL" id="SNRW01003410">
    <property type="protein sequence ID" value="KAA6389922.1"/>
    <property type="molecule type" value="Genomic_DNA"/>
</dbReference>
<accession>A0A5J4W5I6</accession>
<protein>
    <submittedName>
        <fullName evidence="1">Uncharacterized protein</fullName>
    </submittedName>
</protein>
<sequence>MKEKENLKCVCGDDGLLQKQDLQEIESVNNCLNCGANIKMNLSMKMKDAMKSRKNQSKKNVNETKMNEIQMIKNQNCYLITNYMTNVIMKIIDFLIKKQKIISMSAYLRFVIMLQITIKFNQFSIFDQYYLNAQCVIKEIALKDLHQSSSNEDDYDNDSYFDKELSYVGDQGEKNFLLIDDIFNY</sequence>
<organism evidence="1 2">
    <name type="scientific">Streblomastix strix</name>
    <dbReference type="NCBI Taxonomy" id="222440"/>
    <lineage>
        <taxon>Eukaryota</taxon>
        <taxon>Metamonada</taxon>
        <taxon>Preaxostyla</taxon>
        <taxon>Oxymonadida</taxon>
        <taxon>Streblomastigidae</taxon>
        <taxon>Streblomastix</taxon>
    </lineage>
</organism>
<gene>
    <name evidence="1" type="ORF">EZS28_014554</name>
</gene>
<evidence type="ECO:0000313" key="1">
    <source>
        <dbReference type="EMBL" id="KAA6389922.1"/>
    </source>
</evidence>
<evidence type="ECO:0000313" key="2">
    <source>
        <dbReference type="Proteomes" id="UP000324800"/>
    </source>
</evidence>
<reference evidence="1 2" key="1">
    <citation type="submission" date="2019-03" db="EMBL/GenBank/DDBJ databases">
        <title>Single cell metagenomics reveals metabolic interactions within the superorganism composed of flagellate Streblomastix strix and complex community of Bacteroidetes bacteria on its surface.</title>
        <authorList>
            <person name="Treitli S.C."/>
            <person name="Kolisko M."/>
            <person name="Husnik F."/>
            <person name="Keeling P."/>
            <person name="Hampl V."/>
        </authorList>
    </citation>
    <scope>NUCLEOTIDE SEQUENCE [LARGE SCALE GENOMIC DNA]</scope>
    <source>
        <strain evidence="1">ST1C</strain>
    </source>
</reference>
<dbReference type="AlphaFoldDB" id="A0A5J4W5I6"/>